<dbReference type="Pfam" id="PF01627">
    <property type="entry name" value="Hpt"/>
    <property type="match status" value="1"/>
</dbReference>
<evidence type="ECO:0000313" key="13">
    <source>
        <dbReference type="EMBL" id="QCW82641.1"/>
    </source>
</evidence>
<dbReference type="PROSITE" id="PS50894">
    <property type="entry name" value="HPT"/>
    <property type="match status" value="1"/>
</dbReference>
<keyword evidence="4 9" id="KW-0597">Phosphoprotein</keyword>
<feature type="domain" description="CheW-like" evidence="11">
    <location>
        <begin position="659"/>
        <end position="790"/>
    </location>
</feature>
<dbReference type="InterPro" id="IPR002545">
    <property type="entry name" value="CheW-lke_dom"/>
</dbReference>
<dbReference type="InterPro" id="IPR036890">
    <property type="entry name" value="HATPase_C_sf"/>
</dbReference>
<reference evidence="14" key="1">
    <citation type="journal article" date="2019" name="J. Bacteriol.">
        <title>A Mutagenic Screen Identifies a TonB-Dependent Receptor Required for the Lanthanide Metal Switch in the Type I Methanotroph 'Methylotuvimicrobium buryatense' 5GB1C.</title>
        <authorList>
            <person name="Groom J.D."/>
            <person name="Ford S.M."/>
            <person name="Pesesky M.W."/>
            <person name="Lidstrom M.E."/>
        </authorList>
    </citation>
    <scope>NUCLEOTIDE SEQUENCE [LARGE SCALE GENOMIC DNA]</scope>
    <source>
        <strain evidence="14">5GB1C</strain>
    </source>
</reference>
<evidence type="ECO:0000256" key="1">
    <source>
        <dbReference type="ARBA" id="ARBA00000085"/>
    </source>
</evidence>
<dbReference type="PANTHER" id="PTHR43395">
    <property type="entry name" value="SENSOR HISTIDINE KINASE CHEA"/>
    <property type="match status" value="1"/>
</dbReference>
<proteinExistence type="predicted"/>
<feature type="domain" description="HPt" evidence="12">
    <location>
        <begin position="1"/>
        <end position="101"/>
    </location>
</feature>
<dbReference type="PRINTS" id="PR00344">
    <property type="entry name" value="BCTRLSENSOR"/>
</dbReference>
<dbReference type="Pfam" id="PF01584">
    <property type="entry name" value="CheW"/>
    <property type="match status" value="1"/>
</dbReference>
<evidence type="ECO:0000256" key="9">
    <source>
        <dbReference type="PROSITE-ProRule" id="PRU00110"/>
    </source>
</evidence>
<dbReference type="InterPro" id="IPR036097">
    <property type="entry name" value="HisK_dim/P_sf"/>
</dbReference>
<dbReference type="Proteomes" id="UP000305881">
    <property type="component" value="Chromosome"/>
</dbReference>
<dbReference type="Pfam" id="PF02895">
    <property type="entry name" value="H-kinase_dim"/>
    <property type="match status" value="1"/>
</dbReference>
<name>A0A4P9UQS9_METBY</name>
<evidence type="ECO:0000256" key="3">
    <source>
        <dbReference type="ARBA" id="ARBA00021495"/>
    </source>
</evidence>
<dbReference type="OrthoDB" id="9803176at2"/>
<dbReference type="EC" id="2.7.13.3" evidence="2"/>
<dbReference type="SUPFAM" id="SSF47226">
    <property type="entry name" value="Histidine-containing phosphotransfer domain, HPT domain"/>
    <property type="match status" value="1"/>
</dbReference>
<dbReference type="STRING" id="675511.GCA_000341735_00911"/>
<evidence type="ECO:0000259" key="12">
    <source>
        <dbReference type="PROSITE" id="PS50894"/>
    </source>
</evidence>
<feature type="domain" description="Histidine kinase" evidence="10">
    <location>
        <begin position="421"/>
        <end position="657"/>
    </location>
</feature>
<dbReference type="PANTHER" id="PTHR43395:SF1">
    <property type="entry name" value="CHEMOTAXIS PROTEIN CHEA"/>
    <property type="match status" value="1"/>
</dbReference>
<protein>
    <recommendedName>
        <fullName evidence="3">Chemotaxis protein CheA</fullName>
        <ecNumber evidence="2">2.7.13.3</ecNumber>
    </recommendedName>
</protein>
<feature type="modified residue" description="Phosphohistidine" evidence="9">
    <location>
        <position position="44"/>
    </location>
</feature>
<dbReference type="SMART" id="SM00387">
    <property type="entry name" value="HATPase_c"/>
    <property type="match status" value="1"/>
</dbReference>
<evidence type="ECO:0000256" key="4">
    <source>
        <dbReference type="ARBA" id="ARBA00022553"/>
    </source>
</evidence>
<dbReference type="FunFam" id="3.30.565.10:FF:000016">
    <property type="entry name" value="Chemotaxis protein CheA, putative"/>
    <property type="match status" value="1"/>
</dbReference>
<evidence type="ECO:0000256" key="7">
    <source>
        <dbReference type="ARBA" id="ARBA00023012"/>
    </source>
</evidence>
<dbReference type="KEGG" id="mbur:EQU24_10635"/>
<evidence type="ECO:0000313" key="14">
    <source>
        <dbReference type="Proteomes" id="UP000305881"/>
    </source>
</evidence>
<dbReference type="InterPro" id="IPR037006">
    <property type="entry name" value="CheA-like_homodim_sf"/>
</dbReference>
<dbReference type="SMART" id="SM01231">
    <property type="entry name" value="H-kinase_dim"/>
    <property type="match status" value="1"/>
</dbReference>
<dbReference type="Gene3D" id="1.10.287.560">
    <property type="entry name" value="Histidine kinase CheA-like, homodimeric domain"/>
    <property type="match status" value="1"/>
</dbReference>
<gene>
    <name evidence="13" type="ORF">EQU24_10635</name>
</gene>
<keyword evidence="6" id="KW-0418">Kinase</keyword>
<dbReference type="GO" id="GO:0000155">
    <property type="term" value="F:phosphorelay sensor kinase activity"/>
    <property type="evidence" value="ECO:0007669"/>
    <property type="project" value="InterPro"/>
</dbReference>
<dbReference type="InterPro" id="IPR036641">
    <property type="entry name" value="HPT_dom_sf"/>
</dbReference>
<dbReference type="InterPro" id="IPR008207">
    <property type="entry name" value="Sig_transdc_His_kin_Hpt_dom"/>
</dbReference>
<dbReference type="RefSeq" id="WP_017839524.1">
    <property type="nucleotide sequence ID" value="NZ_CP035467.1"/>
</dbReference>
<comment type="function">
    <text evidence="8">Involved in the transmission of sensory signals from the chemoreceptors to the flagellar motors. CheA is autophosphorylated; it can transfer its phosphate group to either CheB or CheY.</text>
</comment>
<dbReference type="InterPro" id="IPR036061">
    <property type="entry name" value="CheW-like_dom_sf"/>
</dbReference>
<keyword evidence="14" id="KW-1185">Reference proteome</keyword>
<organism evidence="13 14">
    <name type="scientific">Methylotuvimicrobium buryatense</name>
    <name type="common">Methylomicrobium buryatense</name>
    <dbReference type="NCBI Taxonomy" id="95641"/>
    <lineage>
        <taxon>Bacteria</taxon>
        <taxon>Pseudomonadati</taxon>
        <taxon>Pseudomonadota</taxon>
        <taxon>Gammaproteobacteria</taxon>
        <taxon>Methylococcales</taxon>
        <taxon>Methylococcaceae</taxon>
        <taxon>Methylotuvimicrobium</taxon>
    </lineage>
</organism>
<dbReference type="SUPFAM" id="SSF50341">
    <property type="entry name" value="CheW-like"/>
    <property type="match status" value="1"/>
</dbReference>
<dbReference type="PROSITE" id="PS50109">
    <property type="entry name" value="HIS_KIN"/>
    <property type="match status" value="1"/>
</dbReference>
<dbReference type="Gene3D" id="3.30.565.10">
    <property type="entry name" value="Histidine kinase-like ATPase, C-terminal domain"/>
    <property type="match status" value="1"/>
</dbReference>
<dbReference type="GO" id="GO:0006935">
    <property type="term" value="P:chemotaxis"/>
    <property type="evidence" value="ECO:0007669"/>
    <property type="project" value="InterPro"/>
</dbReference>
<accession>A0A4P9UQS9</accession>
<dbReference type="InterPro" id="IPR004358">
    <property type="entry name" value="Sig_transdc_His_kin-like_C"/>
</dbReference>
<dbReference type="InterPro" id="IPR005467">
    <property type="entry name" value="His_kinase_dom"/>
</dbReference>
<keyword evidence="7" id="KW-0902">Two-component regulatory system</keyword>
<dbReference type="GO" id="GO:0005737">
    <property type="term" value="C:cytoplasm"/>
    <property type="evidence" value="ECO:0007669"/>
    <property type="project" value="InterPro"/>
</dbReference>
<evidence type="ECO:0000256" key="8">
    <source>
        <dbReference type="ARBA" id="ARBA00035100"/>
    </source>
</evidence>
<dbReference type="CDD" id="cd00088">
    <property type="entry name" value="HPT"/>
    <property type="match status" value="1"/>
</dbReference>
<evidence type="ECO:0000256" key="5">
    <source>
        <dbReference type="ARBA" id="ARBA00022679"/>
    </source>
</evidence>
<dbReference type="AlphaFoldDB" id="A0A4P9UQS9"/>
<evidence type="ECO:0000256" key="2">
    <source>
        <dbReference type="ARBA" id="ARBA00012438"/>
    </source>
</evidence>
<evidence type="ECO:0000256" key="6">
    <source>
        <dbReference type="ARBA" id="ARBA00022777"/>
    </source>
</evidence>
<evidence type="ECO:0000259" key="10">
    <source>
        <dbReference type="PROSITE" id="PS50109"/>
    </source>
</evidence>
<evidence type="ECO:0000259" key="11">
    <source>
        <dbReference type="PROSITE" id="PS50851"/>
    </source>
</evidence>
<dbReference type="Pfam" id="PF02518">
    <property type="entry name" value="HATPase_c"/>
    <property type="match status" value="1"/>
</dbReference>
<dbReference type="Gene3D" id="2.30.30.40">
    <property type="entry name" value="SH3 Domains"/>
    <property type="match status" value="1"/>
</dbReference>
<dbReference type="EMBL" id="CP035467">
    <property type="protein sequence ID" value="QCW82641.1"/>
    <property type="molecule type" value="Genomic_DNA"/>
</dbReference>
<dbReference type="Gene3D" id="1.20.120.160">
    <property type="entry name" value="HPT domain"/>
    <property type="match status" value="1"/>
</dbReference>
<dbReference type="SUPFAM" id="SSF55874">
    <property type="entry name" value="ATPase domain of HSP90 chaperone/DNA topoisomerase II/histidine kinase"/>
    <property type="match status" value="1"/>
</dbReference>
<sequence>MTPLLEQFISESRDFLPEINEKLMRLETEAGNAQVMNELFRLVHTLKGNSGLFDFPEMTRVLHACEDLLDAVRDNRASYSESMADCLLEAMDFSGMLLDEIESSEKIDSKHARMSVELTASLLHLIESKQESNKAVGLAQKNDRSTIFKLPNELDSDLRKRLYCAIVNDSLPVVYIEYAPESECFFKGEDPFFQVRQIPEIVWRSIQVTSPDFDIKHIDPYQCGLKFRILCRAEASELQELFRYTPEQVKIISLTPEDLLPFDRIKFPEGIQAERTDQTLDELGEGEVLALTEEQTIALREILCAQRDVLAQADDVPWLKGRLRSVAVALTAIHRALGRIDSIPMIEAALNDALAHETSAPLQEWLEKHAPETALISTALEENADFEPKFGRRAEDVICGPKTLKVDQEKIDRLMALIGEMVVAKNSLPYLALRAENQFGSRELAREIKTEYAVINRIAEEMQDAIMQVRMLPVSFIFQRFPRLVRDISKRLGKQVTLVMEGENTEADKNIVEALADPLIHIIRNSLDHGIEKPDAREASGKSKAGRLTIRAGQESDRVVIEITDDGRGVDPEIVKRKAYEKGLIDEIERERMSDREAVNLVFAAGFSTAAKVSEISGRGVGMDVVRNAVEKVNGTVVMESDNGKGTRVLLSLPLSMAVTNVMIIESNNQIFGVPMDTVVETVRVSESAIRVIKKRQAAVLRGRIVPLLSLNRLLGIGTRQRLDDDNKYAALVVRIRGEQVGVLVDNFHETVDIILKPVNGILSGLNAYAGSALLGDGSVLMVLNPKELV</sequence>
<dbReference type="InterPro" id="IPR004105">
    <property type="entry name" value="CheA-like_dim"/>
</dbReference>
<comment type="catalytic activity">
    <reaction evidence="1">
        <text>ATP + protein L-histidine = ADP + protein N-phospho-L-histidine.</text>
        <dbReference type="EC" id="2.7.13.3"/>
    </reaction>
</comment>
<dbReference type="SMART" id="SM00073">
    <property type="entry name" value="HPT"/>
    <property type="match status" value="1"/>
</dbReference>
<dbReference type="InterPro" id="IPR051315">
    <property type="entry name" value="Bact_Chemotaxis_CheA"/>
</dbReference>
<dbReference type="SUPFAM" id="SSF47384">
    <property type="entry name" value="Homodimeric domain of signal transducing histidine kinase"/>
    <property type="match status" value="1"/>
</dbReference>
<dbReference type="PROSITE" id="PS50851">
    <property type="entry name" value="CHEW"/>
    <property type="match status" value="1"/>
</dbReference>
<keyword evidence="5" id="KW-0808">Transferase</keyword>
<dbReference type="InterPro" id="IPR003594">
    <property type="entry name" value="HATPase_dom"/>
</dbReference>
<dbReference type="CDD" id="cd16916">
    <property type="entry name" value="HATPase_CheA-like"/>
    <property type="match status" value="1"/>
</dbReference>
<dbReference type="SMART" id="SM00260">
    <property type="entry name" value="CheW"/>
    <property type="match status" value="1"/>
</dbReference>